<evidence type="ECO:0008006" key="6">
    <source>
        <dbReference type="Google" id="ProtNLM"/>
    </source>
</evidence>
<protein>
    <recommendedName>
        <fullName evidence="6">Mid2 domain-containing protein</fullName>
    </recommendedName>
</protein>
<feature type="region of interest" description="Disordered" evidence="1">
    <location>
        <begin position="166"/>
        <end position="206"/>
    </location>
</feature>
<evidence type="ECO:0000256" key="2">
    <source>
        <dbReference type="SAM" id="Phobius"/>
    </source>
</evidence>
<accession>A0A8H3G1K4</accession>
<keyword evidence="5" id="KW-1185">Reference proteome</keyword>
<feature type="chain" id="PRO_5034392500" description="Mid2 domain-containing protein" evidence="3">
    <location>
        <begin position="20"/>
        <end position="286"/>
    </location>
</feature>
<name>A0A8H3G1K4_9LECA</name>
<keyword evidence="2" id="KW-0472">Membrane</keyword>
<proteinExistence type="predicted"/>
<evidence type="ECO:0000256" key="3">
    <source>
        <dbReference type="SAM" id="SignalP"/>
    </source>
</evidence>
<reference evidence="4" key="1">
    <citation type="submission" date="2021-03" db="EMBL/GenBank/DDBJ databases">
        <authorList>
            <person name="Tagirdzhanova G."/>
        </authorList>
    </citation>
    <scope>NUCLEOTIDE SEQUENCE</scope>
</reference>
<organism evidence="4 5">
    <name type="scientific">Alectoria fallacina</name>
    <dbReference type="NCBI Taxonomy" id="1903189"/>
    <lineage>
        <taxon>Eukaryota</taxon>
        <taxon>Fungi</taxon>
        <taxon>Dikarya</taxon>
        <taxon>Ascomycota</taxon>
        <taxon>Pezizomycotina</taxon>
        <taxon>Lecanoromycetes</taxon>
        <taxon>OSLEUM clade</taxon>
        <taxon>Lecanoromycetidae</taxon>
        <taxon>Lecanorales</taxon>
        <taxon>Lecanorineae</taxon>
        <taxon>Parmeliaceae</taxon>
        <taxon>Alectoria</taxon>
    </lineage>
</organism>
<dbReference type="EMBL" id="CAJPDR010000396">
    <property type="protein sequence ID" value="CAF9934924.1"/>
    <property type="molecule type" value="Genomic_DNA"/>
</dbReference>
<feature type="signal peptide" evidence="3">
    <location>
        <begin position="1"/>
        <end position="19"/>
    </location>
</feature>
<evidence type="ECO:0000313" key="4">
    <source>
        <dbReference type="EMBL" id="CAF9934924.1"/>
    </source>
</evidence>
<keyword evidence="2" id="KW-0812">Transmembrane</keyword>
<dbReference type="OrthoDB" id="5424555at2759"/>
<dbReference type="AlphaFoldDB" id="A0A8H3G1K4"/>
<evidence type="ECO:0000313" key="5">
    <source>
        <dbReference type="Proteomes" id="UP000664203"/>
    </source>
</evidence>
<sequence length="286" mass="29220">MVNAVAFFTAVAILCRASANIVTTSLLLPSGLFNPVPSFPLSAFLGQVTVTKSTTYYILDCSAGGAALYFYPGSEGCSGSSYTFSESSASTRYSLDNAETVTGTDAAPSTTEEVLEQYLQIPLDTSGSATCITTNSSDENTSYATNIESSLYSVIFTTASGYGAASSTTATSATPSPTSSAPTAKSTSTSSPKSSSSTTAHPPLGPSSKVGVGLGVPLGACALAGVALLLYRHGKHKERSRLNQMGNLAPPGGFVSESEGKRMSEAAVASQALGRQPPVYSMEMQG</sequence>
<feature type="transmembrane region" description="Helical" evidence="2">
    <location>
        <begin position="210"/>
        <end position="231"/>
    </location>
</feature>
<feature type="compositionally biased region" description="Low complexity" evidence="1">
    <location>
        <begin position="166"/>
        <end position="200"/>
    </location>
</feature>
<gene>
    <name evidence="4" type="ORF">ALECFALPRED_006181</name>
</gene>
<evidence type="ECO:0000256" key="1">
    <source>
        <dbReference type="SAM" id="MobiDB-lite"/>
    </source>
</evidence>
<comment type="caution">
    <text evidence="4">The sequence shown here is derived from an EMBL/GenBank/DDBJ whole genome shotgun (WGS) entry which is preliminary data.</text>
</comment>
<keyword evidence="3" id="KW-0732">Signal</keyword>
<keyword evidence="2" id="KW-1133">Transmembrane helix</keyword>
<dbReference type="Proteomes" id="UP000664203">
    <property type="component" value="Unassembled WGS sequence"/>
</dbReference>